<reference evidence="1" key="1">
    <citation type="submission" date="2013-08" db="EMBL/GenBank/DDBJ databases">
        <authorList>
            <person name="Durkin A.S."/>
            <person name="Haft D.R."/>
            <person name="McCorrison J."/>
            <person name="Torralba M."/>
            <person name="Gillis M."/>
            <person name="Haft D.H."/>
            <person name="Methe B."/>
            <person name="Sutton G."/>
            <person name="Nelson K.E."/>
        </authorList>
    </citation>
    <scope>NUCLEOTIDE SEQUENCE [LARGE SCALE GENOMIC DNA]</scope>
    <source>
        <strain evidence="1">F0233</strain>
    </source>
</reference>
<sequence length="48" mass="5130">MLRRGPCGGRLGRSGAGRGCHVGVHGVSSRAGHRMWVIAARRAHRAVR</sequence>
<evidence type="ECO:0000313" key="1">
    <source>
        <dbReference type="EMBL" id="ERK55686.1"/>
    </source>
</evidence>
<dbReference type="Proteomes" id="UP000017052">
    <property type="component" value="Unassembled WGS sequence"/>
</dbReference>
<accession>U2QGT8</accession>
<proteinExistence type="predicted"/>
<dbReference type="EMBL" id="ACVN02000177">
    <property type="protein sequence ID" value="ERK55686.1"/>
    <property type="molecule type" value="Genomic_DNA"/>
</dbReference>
<comment type="caution">
    <text evidence="1">The sequence shown here is derived from an EMBL/GenBank/DDBJ whole genome shotgun (WGS) entry which is preliminary data.</text>
</comment>
<gene>
    <name evidence="1" type="ORF">HMPREF0682_1681</name>
</gene>
<organism evidence="1 2">
    <name type="scientific">Propionibacterium acidifaciens F0233</name>
    <dbReference type="NCBI Taxonomy" id="553198"/>
    <lineage>
        <taxon>Bacteria</taxon>
        <taxon>Bacillati</taxon>
        <taxon>Actinomycetota</taxon>
        <taxon>Actinomycetes</taxon>
        <taxon>Propionibacteriales</taxon>
        <taxon>Propionibacteriaceae</taxon>
        <taxon>Propionibacterium</taxon>
    </lineage>
</organism>
<evidence type="ECO:0000313" key="2">
    <source>
        <dbReference type="Proteomes" id="UP000017052"/>
    </source>
</evidence>
<keyword evidence="2" id="KW-1185">Reference proteome</keyword>
<protein>
    <submittedName>
        <fullName evidence="1">Uncharacterized protein</fullName>
    </submittedName>
</protein>
<dbReference type="AlphaFoldDB" id="U2QGT8"/>
<name>U2QGT8_9ACTN</name>